<dbReference type="AlphaFoldDB" id="M2TKY3"/>
<evidence type="ECO:0000313" key="2">
    <source>
        <dbReference type="EMBL" id="EMD82311.1"/>
    </source>
</evidence>
<dbReference type="InterPro" id="IPR002575">
    <property type="entry name" value="Aminoglycoside_PTrfase"/>
</dbReference>
<name>M2TKY3_9SPHN</name>
<accession>M2TKY3</accession>
<proteinExistence type="predicted"/>
<evidence type="ECO:0000259" key="1">
    <source>
        <dbReference type="Pfam" id="PF01636"/>
    </source>
</evidence>
<dbReference type="GO" id="GO:0016740">
    <property type="term" value="F:transferase activity"/>
    <property type="evidence" value="ECO:0007669"/>
    <property type="project" value="UniProtKB-KW"/>
</dbReference>
<reference evidence="2 3" key="1">
    <citation type="journal article" date="2013" name="Genome Announc.">
        <title>Draft Genome Sequence of Strain JLT2015T, Belonging to the Family Sphingomonadaceae of the Alphaproteobacteria.</title>
        <authorList>
            <person name="Tang K."/>
            <person name="Liu K."/>
            <person name="Li S."/>
            <person name="Jiao N."/>
        </authorList>
    </citation>
    <scope>NUCLEOTIDE SEQUENCE [LARGE SCALE GENOMIC DNA]</scope>
    <source>
        <strain evidence="2 3">JLT2015</strain>
    </source>
</reference>
<sequence>MGKTVKLPAGAEDFLGDCGWGECEIEEFSADAAFRQYYRLRRGTETRVLMYAPRPSERSEWFVALARHIKSFGLSAPTIHAERLPDGFILLEDLGELQYFSILPDRRDERLLYETATDVLVALHRVEMPANLGAVEIPRYDHARMIAEAGLLLDWHWPELMDGAPPESVRRSYEAAWQAVLPAAGYADDRLVQLDYHSPNLMWLPDRQAEARVGILDFQDAMRGPASYDLVSLLQDARRDVGVGIEADMLHRYLSALPSFDAGRFRASYAVMGTQRAARILGVFVRLWRRDGKPRYLQHLPRLWRQLDTNLEHPVLAPLRTWFDAHLPVEARRNLALEAV</sequence>
<dbReference type="Gene3D" id="3.90.1200.10">
    <property type="match status" value="1"/>
</dbReference>
<protein>
    <submittedName>
        <fullName evidence="2">Phosphotransferase</fullName>
    </submittedName>
</protein>
<dbReference type="SUPFAM" id="SSF56112">
    <property type="entry name" value="Protein kinase-like (PK-like)"/>
    <property type="match status" value="1"/>
</dbReference>
<dbReference type="Proteomes" id="UP000011717">
    <property type="component" value="Unassembled WGS sequence"/>
</dbReference>
<organism evidence="2 3">
    <name type="scientific">Pacificimonas flava</name>
    <dbReference type="NCBI Taxonomy" id="1234595"/>
    <lineage>
        <taxon>Bacteria</taxon>
        <taxon>Pseudomonadati</taxon>
        <taxon>Pseudomonadota</taxon>
        <taxon>Alphaproteobacteria</taxon>
        <taxon>Sphingomonadales</taxon>
        <taxon>Sphingosinicellaceae</taxon>
        <taxon>Pacificimonas</taxon>
    </lineage>
</organism>
<keyword evidence="2" id="KW-0808">Transferase</keyword>
<dbReference type="Gene3D" id="3.30.200.20">
    <property type="entry name" value="Phosphorylase Kinase, domain 1"/>
    <property type="match status" value="1"/>
</dbReference>
<gene>
    <name evidence="2" type="ORF">C725_2349</name>
</gene>
<dbReference type="InterPro" id="IPR011009">
    <property type="entry name" value="Kinase-like_dom_sf"/>
</dbReference>
<keyword evidence="3" id="KW-1185">Reference proteome</keyword>
<dbReference type="PATRIC" id="fig|1234595.3.peg.2351"/>
<evidence type="ECO:0000313" key="3">
    <source>
        <dbReference type="Proteomes" id="UP000011717"/>
    </source>
</evidence>
<comment type="caution">
    <text evidence="2">The sequence shown here is derived from an EMBL/GenBank/DDBJ whole genome shotgun (WGS) entry which is preliminary data.</text>
</comment>
<dbReference type="EMBL" id="AMRV01000008">
    <property type="protein sequence ID" value="EMD82311.1"/>
    <property type="molecule type" value="Genomic_DNA"/>
</dbReference>
<feature type="domain" description="Aminoglycoside phosphotransferase" evidence="1">
    <location>
        <begin position="24"/>
        <end position="258"/>
    </location>
</feature>
<dbReference type="Pfam" id="PF01636">
    <property type="entry name" value="APH"/>
    <property type="match status" value="1"/>
</dbReference>